<name>U3ABL4_9EURY</name>
<proteinExistence type="predicted"/>
<keyword evidence="3" id="KW-1185">Reference proteome</keyword>
<protein>
    <recommendedName>
        <fullName evidence="1">N-acetyltransferase domain-containing protein</fullName>
    </recommendedName>
</protein>
<dbReference type="InterPro" id="IPR000182">
    <property type="entry name" value="GNAT_dom"/>
</dbReference>
<dbReference type="Pfam" id="PF13508">
    <property type="entry name" value="Acetyltransf_7"/>
    <property type="match status" value="1"/>
</dbReference>
<reference evidence="2 3" key="1">
    <citation type="submission" date="2013-09" db="EMBL/GenBank/DDBJ databases">
        <title>Whole genome sequencing of Halarchaeum acidiphilum strain MH1-52-1.</title>
        <authorList>
            <person name="Shimane Y."/>
            <person name="Minegishi H."/>
            <person name="Nishi S."/>
            <person name="Echigo A."/>
            <person name="Shuto A."/>
            <person name="Konishi M."/>
            <person name="Ito T."/>
            <person name="Ohkuma M."/>
            <person name="Ohta Y."/>
            <person name="Nagano Y."/>
            <person name="Tsubouchi T."/>
            <person name="Mori K."/>
            <person name="Usui K."/>
            <person name="Kamekura M."/>
            <person name="Usami R."/>
            <person name="Takaki Y."/>
            <person name="Hatada Y."/>
        </authorList>
    </citation>
    <scope>NUCLEOTIDE SEQUENCE [LARGE SCALE GENOMIC DNA]</scope>
    <source>
        <strain evidence="2 3">JCM 16109</strain>
    </source>
</reference>
<feature type="domain" description="N-acetyltransferase" evidence="1">
    <location>
        <begin position="5"/>
        <end position="146"/>
    </location>
</feature>
<dbReference type="EMBL" id="BATA01000016">
    <property type="protein sequence ID" value="GAD52168.1"/>
    <property type="molecule type" value="Genomic_DNA"/>
</dbReference>
<accession>U3ABL4</accession>
<dbReference type="AlphaFoldDB" id="U3ABL4"/>
<evidence type="ECO:0000313" key="2">
    <source>
        <dbReference type="EMBL" id="GAD52168.1"/>
    </source>
</evidence>
<dbReference type="PROSITE" id="PS51186">
    <property type="entry name" value="GNAT"/>
    <property type="match status" value="1"/>
</dbReference>
<dbReference type="RefSeq" id="WP_021779937.1">
    <property type="nucleotide sequence ID" value="NZ_BATA01000016.1"/>
</dbReference>
<dbReference type="GO" id="GO:0016747">
    <property type="term" value="F:acyltransferase activity, transferring groups other than amino-acyl groups"/>
    <property type="evidence" value="ECO:0007669"/>
    <property type="project" value="InterPro"/>
</dbReference>
<comment type="caution">
    <text evidence="2">The sequence shown here is derived from an EMBL/GenBank/DDBJ whole genome shotgun (WGS) entry which is preliminary data.</text>
</comment>
<dbReference type="eggNOG" id="arCOG04721">
    <property type="taxonomic scope" value="Archaea"/>
</dbReference>
<dbReference type="Proteomes" id="UP000016986">
    <property type="component" value="Unassembled WGS sequence"/>
</dbReference>
<sequence>MAADVRVRPARADERVAVLGVLDAAMLETDAEVIAERIADGRVLVAVAGGPGDGTEDDTSAEASPERVVGAIEVSSDRGDAGGHVEAIAVRRRRRGRGIGTALVEAAAARWRPLSADFDDAVRPFYVRVGFEIRDAGDGRYRGRLD</sequence>
<organism evidence="2 3">
    <name type="scientific">Halarchaeum acidiphilum MH1-52-1</name>
    <dbReference type="NCBI Taxonomy" id="1261545"/>
    <lineage>
        <taxon>Archaea</taxon>
        <taxon>Methanobacteriati</taxon>
        <taxon>Methanobacteriota</taxon>
        <taxon>Stenosarchaea group</taxon>
        <taxon>Halobacteria</taxon>
        <taxon>Halobacteriales</taxon>
        <taxon>Halobacteriaceae</taxon>
    </lineage>
</organism>
<gene>
    <name evidence="2" type="ORF">MBEHAL_0928</name>
</gene>
<dbReference type="InterPro" id="IPR016181">
    <property type="entry name" value="Acyl_CoA_acyltransferase"/>
</dbReference>
<dbReference type="Gene3D" id="3.40.630.30">
    <property type="match status" value="1"/>
</dbReference>
<evidence type="ECO:0000259" key="1">
    <source>
        <dbReference type="PROSITE" id="PS51186"/>
    </source>
</evidence>
<evidence type="ECO:0000313" key="3">
    <source>
        <dbReference type="Proteomes" id="UP000016986"/>
    </source>
</evidence>
<dbReference type="SUPFAM" id="SSF55729">
    <property type="entry name" value="Acyl-CoA N-acyltransferases (Nat)"/>
    <property type="match status" value="1"/>
</dbReference>